<accession>A0A481Z5H8</accession>
<protein>
    <submittedName>
        <fullName evidence="1">A1L transcription factor/late transcription factor VLTF-2</fullName>
    </submittedName>
</protein>
<sequence>MNSENEFVKLANNHLILNVHKSNPSQQKIPDLIKHLTLRNPTKFTTKPPVEHIFVLRKIDPHEILNLYRNGHFINCSIPSTKISSPKVNPNPGIHKFGVSKYDQTYQVKEGGRTRSYLTTGQKDFGMASKQIQNGNDLHDIQLLKEGKCGKCGKDLSTLPEGIYPVGIPIKIVKKGDVFIFHTILKYCTMACAFEKLLSGLHNKFGDYILEDCIRSLKFMFHLLYPTGKLVSAPNDYLRNVNDGPISDSEHSSPDSYFYKTANIICVPTKQEYGMLIGGLQSTNKNLNY</sequence>
<organism evidence="1">
    <name type="scientific">Pithovirus LCPAC202</name>
    <dbReference type="NCBI Taxonomy" id="2506592"/>
    <lineage>
        <taxon>Viruses</taxon>
        <taxon>Pithoviruses</taxon>
    </lineage>
</organism>
<dbReference type="EMBL" id="MK500512">
    <property type="protein sequence ID" value="QBK91153.1"/>
    <property type="molecule type" value="Genomic_DNA"/>
</dbReference>
<gene>
    <name evidence="1" type="ORF">LCPAC202_01270</name>
</gene>
<reference evidence="1" key="1">
    <citation type="journal article" date="2019" name="MBio">
        <title>Virus Genomes from Deep Sea Sediments Expand the Ocean Megavirome and Support Independent Origins of Viral Gigantism.</title>
        <authorList>
            <person name="Backstrom D."/>
            <person name="Yutin N."/>
            <person name="Jorgensen S.L."/>
            <person name="Dharamshi J."/>
            <person name="Homa F."/>
            <person name="Zaremba-Niedwiedzka K."/>
            <person name="Spang A."/>
            <person name="Wolf Y.I."/>
            <person name="Koonin E.V."/>
            <person name="Ettema T.J."/>
        </authorList>
    </citation>
    <scope>NUCLEOTIDE SEQUENCE</scope>
</reference>
<evidence type="ECO:0000313" key="1">
    <source>
        <dbReference type="EMBL" id="QBK91153.1"/>
    </source>
</evidence>
<proteinExistence type="predicted"/>
<name>A0A481Z5H8_9VIRU</name>